<evidence type="ECO:0000256" key="8">
    <source>
        <dbReference type="ARBA" id="ARBA00022741"/>
    </source>
</evidence>
<dbReference type="GO" id="GO:0008033">
    <property type="term" value="P:tRNA processing"/>
    <property type="evidence" value="ECO:0007669"/>
    <property type="project" value="UniProtKB-KW"/>
</dbReference>
<dbReference type="PANTHER" id="PTHR17490:SF16">
    <property type="entry name" value="THREONYLCARBAMOYL-AMP SYNTHASE"/>
    <property type="match status" value="1"/>
</dbReference>
<proteinExistence type="inferred from homology"/>
<evidence type="ECO:0000313" key="14">
    <source>
        <dbReference type="Proteomes" id="UP000231195"/>
    </source>
</evidence>
<evidence type="ECO:0000256" key="9">
    <source>
        <dbReference type="ARBA" id="ARBA00022840"/>
    </source>
</evidence>
<comment type="subcellular location">
    <subcellularLocation>
        <location evidence="1">Cytoplasm</location>
    </subcellularLocation>
</comment>
<dbReference type="EC" id="2.7.7.87" evidence="3"/>
<dbReference type="GO" id="GO:0000049">
    <property type="term" value="F:tRNA binding"/>
    <property type="evidence" value="ECO:0007669"/>
    <property type="project" value="TreeGrafter"/>
</dbReference>
<dbReference type="Gene3D" id="3.90.870.10">
    <property type="entry name" value="DHBP synthase"/>
    <property type="match status" value="1"/>
</dbReference>
<evidence type="ECO:0000313" key="13">
    <source>
        <dbReference type="EMBL" id="PJA39869.1"/>
    </source>
</evidence>
<accession>A0A2M7X1B0</accession>
<comment type="caution">
    <text evidence="13">The sequence shown here is derived from an EMBL/GenBank/DDBJ whole genome shotgun (WGS) entry which is preliminary data.</text>
</comment>
<dbReference type="InterPro" id="IPR050156">
    <property type="entry name" value="TC-AMP_synthase_SUA5"/>
</dbReference>
<feature type="domain" description="YrdC-like" evidence="12">
    <location>
        <begin position="9"/>
        <end position="194"/>
    </location>
</feature>
<keyword evidence="4" id="KW-0963">Cytoplasm</keyword>
<reference evidence="14" key="1">
    <citation type="submission" date="2017-09" db="EMBL/GenBank/DDBJ databases">
        <title>Depth-based differentiation of microbial function through sediment-hosted aquifers and enrichment of novel symbionts in the deep terrestrial subsurface.</title>
        <authorList>
            <person name="Probst A.J."/>
            <person name="Ladd B."/>
            <person name="Jarett J.K."/>
            <person name="Geller-Mcgrath D.E."/>
            <person name="Sieber C.M.K."/>
            <person name="Emerson J.B."/>
            <person name="Anantharaman K."/>
            <person name="Thomas B.C."/>
            <person name="Malmstrom R."/>
            <person name="Stieglmeier M."/>
            <person name="Klingl A."/>
            <person name="Woyke T."/>
            <person name="Ryan C.M."/>
            <person name="Banfield J.F."/>
        </authorList>
    </citation>
    <scope>NUCLEOTIDE SEQUENCE [LARGE SCALE GENOMIC DNA]</scope>
</reference>
<evidence type="ECO:0000256" key="3">
    <source>
        <dbReference type="ARBA" id="ARBA00012584"/>
    </source>
</evidence>
<evidence type="ECO:0000256" key="7">
    <source>
        <dbReference type="ARBA" id="ARBA00022695"/>
    </source>
</evidence>
<keyword evidence="9" id="KW-0067">ATP-binding</keyword>
<gene>
    <name evidence="13" type="ORF">CO179_04170</name>
</gene>
<dbReference type="Proteomes" id="UP000231195">
    <property type="component" value="Unassembled WGS sequence"/>
</dbReference>
<evidence type="ECO:0000256" key="5">
    <source>
        <dbReference type="ARBA" id="ARBA00022679"/>
    </source>
</evidence>
<dbReference type="SUPFAM" id="SSF55821">
    <property type="entry name" value="YrdC/RibB"/>
    <property type="match status" value="1"/>
</dbReference>
<name>A0A2M7X1B0_UNCKA</name>
<keyword evidence="8" id="KW-0547">Nucleotide-binding</keyword>
<sequence length="201" mass="21958">MFVVKPTNRKWIDSFRHTIEDGGVVIFPSDSSYGIAVDATNEDAIQKVFDLKKRDGKPLSIIVKDIEQAKTYAQFSQDTEDLWARLIPGQVTLILPKLPSLPNSLTCNQSTIGIRIPDNEITRKLSHAIDVPYTATSANLSGQPSCYSVDEVLLQIDESLIDLVINAGTLPPNPASTVIDTTVDPPVVLRKGPVALPSFMT</sequence>
<dbReference type="GO" id="GO:0005737">
    <property type="term" value="C:cytoplasm"/>
    <property type="evidence" value="ECO:0007669"/>
    <property type="project" value="UniProtKB-SubCell"/>
</dbReference>
<dbReference type="GO" id="GO:0005524">
    <property type="term" value="F:ATP binding"/>
    <property type="evidence" value="ECO:0007669"/>
    <property type="project" value="UniProtKB-KW"/>
</dbReference>
<dbReference type="GO" id="GO:0006450">
    <property type="term" value="P:regulation of translational fidelity"/>
    <property type="evidence" value="ECO:0007669"/>
    <property type="project" value="TreeGrafter"/>
</dbReference>
<evidence type="ECO:0000256" key="2">
    <source>
        <dbReference type="ARBA" id="ARBA00007663"/>
    </source>
</evidence>
<dbReference type="GO" id="GO:0003725">
    <property type="term" value="F:double-stranded RNA binding"/>
    <property type="evidence" value="ECO:0007669"/>
    <property type="project" value="InterPro"/>
</dbReference>
<dbReference type="GO" id="GO:0061710">
    <property type="term" value="F:L-threonylcarbamoyladenylate synthase"/>
    <property type="evidence" value="ECO:0007669"/>
    <property type="project" value="UniProtKB-EC"/>
</dbReference>
<organism evidence="13 14">
    <name type="scientific">candidate division WWE3 bacterium CG_4_9_14_3_um_filter_39_7</name>
    <dbReference type="NCBI Taxonomy" id="1975080"/>
    <lineage>
        <taxon>Bacteria</taxon>
        <taxon>Katanobacteria</taxon>
    </lineage>
</organism>
<dbReference type="PANTHER" id="PTHR17490">
    <property type="entry name" value="SUA5"/>
    <property type="match status" value="1"/>
</dbReference>
<evidence type="ECO:0000256" key="11">
    <source>
        <dbReference type="ARBA" id="ARBA00048366"/>
    </source>
</evidence>
<dbReference type="EMBL" id="PFWZ01000139">
    <property type="protein sequence ID" value="PJA39869.1"/>
    <property type="molecule type" value="Genomic_DNA"/>
</dbReference>
<keyword evidence="7" id="KW-0548">Nucleotidyltransferase</keyword>
<keyword evidence="5" id="KW-0808">Transferase</keyword>
<dbReference type="InterPro" id="IPR017945">
    <property type="entry name" value="DHBP_synth_RibB-like_a/b_dom"/>
</dbReference>
<evidence type="ECO:0000256" key="4">
    <source>
        <dbReference type="ARBA" id="ARBA00022490"/>
    </source>
</evidence>
<dbReference type="NCBIfam" id="TIGR00057">
    <property type="entry name" value="L-threonylcarbamoyladenylate synthase"/>
    <property type="match status" value="1"/>
</dbReference>
<protein>
    <recommendedName>
        <fullName evidence="10">L-threonylcarbamoyladenylate synthase</fullName>
        <ecNumber evidence="3">2.7.7.87</ecNumber>
    </recommendedName>
    <alternativeName>
        <fullName evidence="10">L-threonylcarbamoyladenylate synthase</fullName>
    </alternativeName>
</protein>
<evidence type="ECO:0000256" key="6">
    <source>
        <dbReference type="ARBA" id="ARBA00022694"/>
    </source>
</evidence>
<comment type="similarity">
    <text evidence="2">Belongs to the SUA5 family.</text>
</comment>
<dbReference type="InterPro" id="IPR006070">
    <property type="entry name" value="Sua5-like_dom"/>
</dbReference>
<dbReference type="AlphaFoldDB" id="A0A2M7X1B0"/>
<dbReference type="Pfam" id="PF01300">
    <property type="entry name" value="Sua5_yciO_yrdC"/>
    <property type="match status" value="1"/>
</dbReference>
<keyword evidence="6" id="KW-0819">tRNA processing</keyword>
<evidence type="ECO:0000256" key="1">
    <source>
        <dbReference type="ARBA" id="ARBA00004496"/>
    </source>
</evidence>
<comment type="catalytic activity">
    <reaction evidence="11">
        <text>L-threonine + hydrogencarbonate + ATP = L-threonylcarbamoyladenylate + diphosphate + H2O</text>
        <dbReference type="Rhea" id="RHEA:36407"/>
        <dbReference type="ChEBI" id="CHEBI:15377"/>
        <dbReference type="ChEBI" id="CHEBI:17544"/>
        <dbReference type="ChEBI" id="CHEBI:30616"/>
        <dbReference type="ChEBI" id="CHEBI:33019"/>
        <dbReference type="ChEBI" id="CHEBI:57926"/>
        <dbReference type="ChEBI" id="CHEBI:73682"/>
        <dbReference type="EC" id="2.7.7.87"/>
    </reaction>
</comment>
<dbReference type="PROSITE" id="PS51163">
    <property type="entry name" value="YRDC"/>
    <property type="match status" value="1"/>
</dbReference>
<evidence type="ECO:0000256" key="10">
    <source>
        <dbReference type="ARBA" id="ARBA00029774"/>
    </source>
</evidence>
<evidence type="ECO:0000259" key="12">
    <source>
        <dbReference type="PROSITE" id="PS51163"/>
    </source>
</evidence>